<gene>
    <name evidence="1" type="ORF">LZC95_21190</name>
</gene>
<evidence type="ECO:0000313" key="1">
    <source>
        <dbReference type="EMBL" id="WXA99323.1"/>
    </source>
</evidence>
<dbReference type="RefSeq" id="WP_394849957.1">
    <property type="nucleotide sequence ID" value="NZ_CP089982.1"/>
</dbReference>
<sequence>MANADNVRVLYQDGLILGADELAGDQSYFRAALERRSLTRDAFGIAWGLELEQVKNTILVKPGVAYGGDGKVIVVRQTVEVISRIKSQLRVPSPAMVYLTYAESSDRPKNVLSFCGQATDPRVVEDFDIEFGDPPPFNVGQREGARVEPHVNLGGPGDATKSRVALGVIKKLDSGDWVVDPNSPRDTFRDAPAPVAGTVAPIDSAQYIGVLASSVVHPWAWEAGRGGQVKPAIELDPRLGVTFHHEAIFREHVIFQSGAVAYELRATEEEREKQQAGTLQLNAVGAGTSKPKFVVGDKVPLEIRDNLAVRGQSAFTGEALFSDGVTMKGRLDVDGKVTCKNLLVIEDAEFKGKVTTTGTINLEGDLTLGGDNKVVTIKGTTTLTGPTTFEDTATFKKGIKVVAGAAELTQGATVSNGLTVNGAANLTGGASVAGNLAVTGTATAATLSVSGAANANSANVTGEAKIGSNATVGGTLTVGGASTVNDLTINGRLSVPSGFAGAFVHDFPAAAGVTKGTTVSSDGSAVKPAGADDDPIVGVCVDILPGNIARVAVAGKASARFEATGSVKPGAFLLMKAGTPGVLTNGAAATGKVVGKYLGADGANALVVLAFS</sequence>
<accession>A0ABZ2KPS6</accession>
<proteinExistence type="predicted"/>
<dbReference type="Gene3D" id="2.160.20.20">
    <property type="match status" value="1"/>
</dbReference>
<dbReference type="Proteomes" id="UP001379533">
    <property type="component" value="Chromosome"/>
</dbReference>
<dbReference type="InterPro" id="IPR012332">
    <property type="entry name" value="Autotransporter_pectin_lyase_C"/>
</dbReference>
<name>A0ABZ2KPS6_9BACT</name>
<dbReference type="EMBL" id="CP089982">
    <property type="protein sequence ID" value="WXA99323.1"/>
    <property type="molecule type" value="Genomic_DNA"/>
</dbReference>
<evidence type="ECO:0000313" key="2">
    <source>
        <dbReference type="Proteomes" id="UP001379533"/>
    </source>
</evidence>
<reference evidence="1 2" key="1">
    <citation type="submission" date="2021-12" db="EMBL/GenBank/DDBJ databases">
        <title>Discovery of the Pendulisporaceae a myxobacterial family with distinct sporulation behavior and unique specialized metabolism.</title>
        <authorList>
            <person name="Garcia R."/>
            <person name="Popoff A."/>
            <person name="Bader C.D."/>
            <person name="Loehr J."/>
            <person name="Walesch S."/>
            <person name="Walt C."/>
            <person name="Boldt J."/>
            <person name="Bunk B."/>
            <person name="Haeckl F.J.F.P.J."/>
            <person name="Gunesch A.P."/>
            <person name="Birkelbach J."/>
            <person name="Nuebel U."/>
            <person name="Pietschmann T."/>
            <person name="Bach T."/>
            <person name="Mueller R."/>
        </authorList>
    </citation>
    <scope>NUCLEOTIDE SEQUENCE [LARGE SCALE GENOMIC DNA]</scope>
    <source>
        <strain evidence="1 2">MSr12523</strain>
    </source>
</reference>
<organism evidence="1 2">
    <name type="scientific">Pendulispora brunnea</name>
    <dbReference type="NCBI Taxonomy" id="2905690"/>
    <lineage>
        <taxon>Bacteria</taxon>
        <taxon>Pseudomonadati</taxon>
        <taxon>Myxococcota</taxon>
        <taxon>Myxococcia</taxon>
        <taxon>Myxococcales</taxon>
        <taxon>Sorangiineae</taxon>
        <taxon>Pendulisporaceae</taxon>
        <taxon>Pendulispora</taxon>
    </lineage>
</organism>
<protein>
    <submittedName>
        <fullName evidence="1">Uncharacterized protein</fullName>
    </submittedName>
</protein>
<keyword evidence="2" id="KW-1185">Reference proteome</keyword>